<accession>F4PUF2</accession>
<sequence>MNCSKIDYGTVKLPSSLIELALVKYQDAMPVGFIPNSVKKLTIKSSHDPRTIEILPLSIPSSVEILSLPLYNGPTTSEYLPDSIKELVWNRETDTQTLPSKLETLLDQVINQTNIEKLSISRYGKRWLKATIKRLDKDNSRVLIVDNKSLIGGIISQSRDPSNNNSNEYTPIYLHIRKENNYLPYWSH</sequence>
<name>F4PUF2_CACFS</name>
<evidence type="ECO:0000313" key="2">
    <source>
        <dbReference type="Proteomes" id="UP000007797"/>
    </source>
</evidence>
<keyword evidence="2" id="KW-1185">Reference proteome</keyword>
<evidence type="ECO:0000313" key="1">
    <source>
        <dbReference type="EMBL" id="EGG21024.1"/>
    </source>
</evidence>
<protein>
    <submittedName>
        <fullName evidence="1">Uncharacterized protein</fullName>
    </submittedName>
</protein>
<organism evidence="1 2">
    <name type="scientific">Cavenderia fasciculata</name>
    <name type="common">Slime mold</name>
    <name type="synonym">Dictyostelium fasciculatum</name>
    <dbReference type="NCBI Taxonomy" id="261658"/>
    <lineage>
        <taxon>Eukaryota</taxon>
        <taxon>Amoebozoa</taxon>
        <taxon>Evosea</taxon>
        <taxon>Eumycetozoa</taxon>
        <taxon>Dictyostelia</taxon>
        <taxon>Acytosteliales</taxon>
        <taxon>Cavenderiaceae</taxon>
        <taxon>Cavenderia</taxon>
    </lineage>
</organism>
<dbReference type="EMBL" id="GL883010">
    <property type="protein sequence ID" value="EGG21024.1"/>
    <property type="molecule type" value="Genomic_DNA"/>
</dbReference>
<dbReference type="Proteomes" id="UP000007797">
    <property type="component" value="Unassembled WGS sequence"/>
</dbReference>
<proteinExistence type="predicted"/>
<dbReference type="KEGG" id="dfa:DFA_00893"/>
<reference evidence="2" key="1">
    <citation type="journal article" date="2011" name="Genome Res.">
        <title>Phylogeny-wide analysis of social amoeba genomes highlights ancient origins for complex intercellular communication.</title>
        <authorList>
            <person name="Heidel A.J."/>
            <person name="Lawal H.M."/>
            <person name="Felder M."/>
            <person name="Schilde C."/>
            <person name="Helps N.R."/>
            <person name="Tunggal B."/>
            <person name="Rivero F."/>
            <person name="John U."/>
            <person name="Schleicher M."/>
            <person name="Eichinger L."/>
            <person name="Platzer M."/>
            <person name="Noegel A.A."/>
            <person name="Schaap P."/>
            <person name="Gloeckner G."/>
        </authorList>
    </citation>
    <scope>NUCLEOTIDE SEQUENCE [LARGE SCALE GENOMIC DNA]</scope>
    <source>
        <strain evidence="2">SH3</strain>
    </source>
</reference>
<dbReference type="OrthoDB" id="24206at2759"/>
<gene>
    <name evidence="1" type="ORF">DFA_00893</name>
</gene>
<dbReference type="GeneID" id="14872644"/>
<dbReference type="AlphaFoldDB" id="F4PUF2"/>
<dbReference type="RefSeq" id="XP_004358874.1">
    <property type="nucleotide sequence ID" value="XM_004358817.1"/>
</dbReference>